<organism evidence="1 2">
    <name type="scientific">Pseudomonas silesiensis</name>
    <dbReference type="NCBI Taxonomy" id="1853130"/>
    <lineage>
        <taxon>Bacteria</taxon>
        <taxon>Pseudomonadati</taxon>
        <taxon>Pseudomonadota</taxon>
        <taxon>Gammaproteobacteria</taxon>
        <taxon>Pseudomonadales</taxon>
        <taxon>Pseudomonadaceae</taxon>
        <taxon>Pseudomonas</taxon>
    </lineage>
</organism>
<proteinExistence type="predicted"/>
<evidence type="ECO:0000313" key="1">
    <source>
        <dbReference type="EMBL" id="ANJ56584.1"/>
    </source>
</evidence>
<gene>
    <name evidence="1" type="ORF">PMA3_16100</name>
</gene>
<accession>A0A191YV03</accession>
<evidence type="ECO:0000313" key="2">
    <source>
        <dbReference type="Proteomes" id="UP000078354"/>
    </source>
</evidence>
<sequence>MNSELSIRIDFNKRRENPAQVFEAMGLYINSYRDLCQVLANSIDLKMDFEFQLDAVEEGSLISKLSHLKNGVDDFFGRLFCDSGMALFDELVEIDETATEEEVDAIASTLESRLAAEIPEALVDPFVDRQALAFVLQSLSSANRRMQPGEKVELYTDEEGVRHALNTEWSFTADPKKMFAGVSQEFDGRDKLYATIPVNEGNSVWTFRSPATHQKFSAKVVNKEWLERYQNGLIPAIGPLDLLDAELSYIVYTPPKGKGKPQIRNAKIKNVLGVRRAHEKQHALGV</sequence>
<protein>
    <submittedName>
        <fullName evidence="1">Uncharacterized protein</fullName>
    </submittedName>
</protein>
<dbReference type="STRING" id="1853130.PMA3_16100"/>
<name>A0A191YV03_9PSED</name>
<dbReference type="OrthoDB" id="5867862at2"/>
<reference evidence="1 2" key="1">
    <citation type="journal article" date="2018" name="Syst. Appl. Microbiol.">
        <title>Pseudomonas silesiensis sp. nov. strain A3T isolated from a biological pesticide sewage treatment plant and analysis of the complete genome sequence.</title>
        <authorList>
            <person name="Kaminski M.A."/>
            <person name="Furmanczyk E.M."/>
            <person name="Sobczak A."/>
            <person name="Dziembowski A."/>
            <person name="Lipinski L."/>
        </authorList>
    </citation>
    <scope>NUCLEOTIDE SEQUENCE [LARGE SCALE GENOMIC DNA]</scope>
    <source>
        <strain evidence="1 2">A3</strain>
    </source>
</reference>
<dbReference type="AlphaFoldDB" id="A0A191YV03"/>
<keyword evidence="2" id="KW-1185">Reference proteome</keyword>
<dbReference type="Proteomes" id="UP000078354">
    <property type="component" value="Chromosome"/>
</dbReference>
<dbReference type="RefSeq" id="WP_064678094.1">
    <property type="nucleotide sequence ID" value="NZ_CP014870.1"/>
</dbReference>
<dbReference type="KEGG" id="psil:PMA3_16100"/>
<dbReference type="EMBL" id="CP014870">
    <property type="protein sequence ID" value="ANJ56584.1"/>
    <property type="molecule type" value="Genomic_DNA"/>
</dbReference>